<comment type="caution">
    <text evidence="1">The sequence shown here is derived from an EMBL/GenBank/DDBJ whole genome shotgun (WGS) entry which is preliminary data.</text>
</comment>
<gene>
    <name evidence="1" type="ORF">FHX42_003378</name>
</gene>
<sequence>MVHTRAEVRTDNPARYAKQLSSHLGRRCAVEEDHEGTRITLPGERGSGSCLLRCTDGLLALEVEAESAEVLDVVHDVVGRHLERFGQRDGLAVEWLPGAA</sequence>
<dbReference type="Pfam" id="PF09981">
    <property type="entry name" value="DUF2218"/>
    <property type="match status" value="1"/>
</dbReference>
<proteinExistence type="predicted"/>
<dbReference type="EMBL" id="JACGWZ010000004">
    <property type="protein sequence ID" value="MBA8826012.1"/>
    <property type="molecule type" value="Genomic_DNA"/>
</dbReference>
<reference evidence="1 2" key="1">
    <citation type="submission" date="2020-07" db="EMBL/GenBank/DDBJ databases">
        <title>Sequencing the genomes of 1000 actinobacteria strains.</title>
        <authorList>
            <person name="Klenk H.-P."/>
        </authorList>
    </citation>
    <scope>NUCLEOTIDE SEQUENCE [LARGE SCALE GENOMIC DNA]</scope>
    <source>
        <strain evidence="1 2">DSM 45975</strain>
    </source>
</reference>
<keyword evidence="2" id="KW-1185">Reference proteome</keyword>
<protein>
    <recommendedName>
        <fullName evidence="3">DUF2218 domain-containing protein</fullName>
    </recommendedName>
</protein>
<name>A0A839DVL2_9PSEU</name>
<dbReference type="Gene3D" id="3.30.310.50">
    <property type="entry name" value="Alpha-D-phosphohexomutase, C-terminal domain"/>
    <property type="match status" value="1"/>
</dbReference>
<evidence type="ECO:0000313" key="2">
    <source>
        <dbReference type="Proteomes" id="UP000569329"/>
    </source>
</evidence>
<accession>A0A839DVL2</accession>
<dbReference type="AlphaFoldDB" id="A0A839DVL2"/>
<evidence type="ECO:0008006" key="3">
    <source>
        <dbReference type="Google" id="ProtNLM"/>
    </source>
</evidence>
<dbReference type="RefSeq" id="WP_182545240.1">
    <property type="nucleotide sequence ID" value="NZ_JACGWZ010000004.1"/>
</dbReference>
<dbReference type="Proteomes" id="UP000569329">
    <property type="component" value="Unassembled WGS sequence"/>
</dbReference>
<evidence type="ECO:0000313" key="1">
    <source>
        <dbReference type="EMBL" id="MBA8826012.1"/>
    </source>
</evidence>
<dbReference type="InterPro" id="IPR014543">
    <property type="entry name" value="UCP028291"/>
</dbReference>
<organism evidence="1 2">
    <name type="scientific">Halosaccharopolyspora lacisalsi</name>
    <dbReference type="NCBI Taxonomy" id="1000566"/>
    <lineage>
        <taxon>Bacteria</taxon>
        <taxon>Bacillati</taxon>
        <taxon>Actinomycetota</taxon>
        <taxon>Actinomycetes</taxon>
        <taxon>Pseudonocardiales</taxon>
        <taxon>Pseudonocardiaceae</taxon>
        <taxon>Halosaccharopolyspora</taxon>
    </lineage>
</organism>